<evidence type="ECO:0000256" key="6">
    <source>
        <dbReference type="ARBA" id="ARBA00023295"/>
    </source>
</evidence>
<dbReference type="Pfam" id="PF14310">
    <property type="entry name" value="Fn3-like"/>
    <property type="match status" value="1"/>
</dbReference>
<comment type="caution">
    <text evidence="10">The sequence shown here is derived from an EMBL/GenBank/DDBJ whole genome shotgun (WGS) entry which is preliminary data.</text>
</comment>
<dbReference type="GO" id="GO:0009251">
    <property type="term" value="P:glucan catabolic process"/>
    <property type="evidence" value="ECO:0007669"/>
    <property type="project" value="TreeGrafter"/>
</dbReference>
<evidence type="ECO:0000256" key="3">
    <source>
        <dbReference type="ARBA" id="ARBA00012744"/>
    </source>
</evidence>
<feature type="coiled-coil region" evidence="8">
    <location>
        <begin position="25"/>
        <end position="52"/>
    </location>
</feature>
<dbReference type="InterPro" id="IPR051915">
    <property type="entry name" value="Cellulose_Degrad_GH3"/>
</dbReference>
<accession>A0A8J7MCL6</accession>
<evidence type="ECO:0000256" key="7">
    <source>
        <dbReference type="RuleBase" id="RU361161"/>
    </source>
</evidence>
<dbReference type="Proteomes" id="UP000624703">
    <property type="component" value="Unassembled WGS sequence"/>
</dbReference>
<dbReference type="InterPro" id="IPR019800">
    <property type="entry name" value="Glyco_hydro_3_AS"/>
</dbReference>
<keyword evidence="4" id="KW-0732">Signal</keyword>
<dbReference type="PANTHER" id="PTHR30620:SF16">
    <property type="entry name" value="LYSOSOMAL BETA GLUCOSIDASE"/>
    <property type="match status" value="1"/>
</dbReference>
<proteinExistence type="inferred from homology"/>
<dbReference type="PRINTS" id="PR00133">
    <property type="entry name" value="GLHYDRLASE3"/>
</dbReference>
<protein>
    <recommendedName>
        <fullName evidence="3">beta-glucosidase</fullName>
        <ecNumber evidence="3">3.2.1.21</ecNumber>
    </recommendedName>
</protein>
<dbReference type="Gene3D" id="2.60.40.10">
    <property type="entry name" value="Immunoglobulins"/>
    <property type="match status" value="1"/>
</dbReference>
<keyword evidence="8" id="KW-0175">Coiled coil</keyword>
<keyword evidence="5 7" id="KW-0378">Hydrolase</keyword>
<dbReference type="EMBL" id="JAENIM010000039">
    <property type="protein sequence ID" value="MBK1791214.1"/>
    <property type="molecule type" value="Genomic_DNA"/>
</dbReference>
<dbReference type="Pfam" id="PF00933">
    <property type="entry name" value="Glyco_hydro_3"/>
    <property type="match status" value="1"/>
</dbReference>
<evidence type="ECO:0000256" key="8">
    <source>
        <dbReference type="SAM" id="Coils"/>
    </source>
</evidence>
<dbReference type="InterPro" id="IPR036962">
    <property type="entry name" value="Glyco_hydro_3_N_sf"/>
</dbReference>
<evidence type="ECO:0000256" key="2">
    <source>
        <dbReference type="ARBA" id="ARBA00005336"/>
    </source>
</evidence>
<comment type="similarity">
    <text evidence="2 7">Belongs to the glycosyl hydrolase 3 family.</text>
</comment>
<dbReference type="Pfam" id="PF01915">
    <property type="entry name" value="Glyco_hydro_3_C"/>
    <property type="match status" value="1"/>
</dbReference>
<dbReference type="Gene3D" id="3.40.50.1700">
    <property type="entry name" value="Glycoside hydrolase family 3 C-terminal domain"/>
    <property type="match status" value="1"/>
</dbReference>
<evidence type="ECO:0000313" key="11">
    <source>
        <dbReference type="Proteomes" id="UP000624703"/>
    </source>
</evidence>
<dbReference type="InterPro" id="IPR002772">
    <property type="entry name" value="Glyco_hydro_3_C"/>
</dbReference>
<evidence type="ECO:0000256" key="1">
    <source>
        <dbReference type="ARBA" id="ARBA00000448"/>
    </source>
</evidence>
<dbReference type="SUPFAM" id="SSF52279">
    <property type="entry name" value="Beta-D-glucan exohydrolase, C-terminal domain"/>
    <property type="match status" value="1"/>
</dbReference>
<dbReference type="PROSITE" id="PS00775">
    <property type="entry name" value="GLYCOSYL_HYDROL_F3"/>
    <property type="match status" value="1"/>
</dbReference>
<dbReference type="EC" id="3.2.1.21" evidence="3"/>
<dbReference type="GO" id="GO:0008422">
    <property type="term" value="F:beta-glucosidase activity"/>
    <property type="evidence" value="ECO:0007669"/>
    <property type="project" value="UniProtKB-EC"/>
</dbReference>
<dbReference type="InterPro" id="IPR026891">
    <property type="entry name" value="Fn3-like"/>
</dbReference>
<dbReference type="InterPro" id="IPR036881">
    <property type="entry name" value="Glyco_hydro_3_C_sf"/>
</dbReference>
<dbReference type="InterPro" id="IPR017853">
    <property type="entry name" value="GH"/>
</dbReference>
<dbReference type="SMART" id="SM01217">
    <property type="entry name" value="Fn3_like"/>
    <property type="match status" value="1"/>
</dbReference>
<reference evidence="10" key="1">
    <citation type="submission" date="2021-01" db="EMBL/GenBank/DDBJ databases">
        <title>Modified the classification status of verrucomicrobia.</title>
        <authorList>
            <person name="Feng X."/>
        </authorList>
    </citation>
    <scope>NUCLEOTIDE SEQUENCE</scope>
    <source>
        <strain evidence="10">_KCTC 22039</strain>
    </source>
</reference>
<evidence type="ECO:0000259" key="9">
    <source>
        <dbReference type="SMART" id="SM01217"/>
    </source>
</evidence>
<dbReference type="SUPFAM" id="SSF51445">
    <property type="entry name" value="(Trans)glycosidases"/>
    <property type="match status" value="1"/>
</dbReference>
<dbReference type="RefSeq" id="WP_200311228.1">
    <property type="nucleotide sequence ID" value="NZ_JAENIM010000039.1"/>
</dbReference>
<evidence type="ECO:0000313" key="10">
    <source>
        <dbReference type="EMBL" id="MBK1791214.1"/>
    </source>
</evidence>
<feature type="domain" description="Fibronectin type III-like" evidence="9">
    <location>
        <begin position="667"/>
        <end position="736"/>
    </location>
</feature>
<keyword evidence="6 7" id="KW-0326">Glycosidase</keyword>
<dbReference type="InterPro" id="IPR001764">
    <property type="entry name" value="Glyco_hydro_3_N"/>
</dbReference>
<name>A0A8J7MCL6_9BACT</name>
<comment type="catalytic activity">
    <reaction evidence="1">
        <text>Hydrolysis of terminal, non-reducing beta-D-glucosyl residues with release of beta-D-glucose.</text>
        <dbReference type="EC" id="3.2.1.21"/>
    </reaction>
</comment>
<dbReference type="PANTHER" id="PTHR30620">
    <property type="entry name" value="PERIPLASMIC BETA-GLUCOSIDASE-RELATED"/>
    <property type="match status" value="1"/>
</dbReference>
<sequence length="749" mass="81334">MSNSQMRKLSGLGISLYFGCVLLPIAALGNDAVNHEAKIDALIEKMTLAEKLGQLTLYSSKWGNTGPLEGDGYVDEVRNGECGSLLTVPAVRFAKPLQKLAIEETRLGIPLMFGYDVIHGYETIFPIPLAETSSWDLDLIEQSSRVAAEEAAASGINWVYAPMVDVSRDPRWGRVAEGSGEDVYLTSQVAKAKVRGFQGGDLAGNNTVAACVKHFAAYGAAQGGRDYHTVDVSERVLRETYLPPFKAAIDAGAKSIMTSFNEVDGVPATGSSMLLEKILRNEWGFDGVVVTDYTSINEMVAHGAAHNDKQAAQMAIEAGVDLDMVGASFINYLPDLIKEGAVSEELIDDSVRRVLQLKFELGLFDDPYRYLDEAREKATLRKPEHLEASYQMALKSMVLLKNDANRLPLNESLNIALVGPLADAKLDLLGTWKARGQAEHTASIKDAFDQRLGEGAYVYASGCSAESDSLAGIAEAVRMVQRCDVVVLALGEPSWMSGEAASRSNLDLPGSQKALVNAIAATGRPVVLVLLNGRPLTIAQEVAQVDAVLEAWHPGSMGAKAVVDTLFGDSNPSGKLPMSFPRNLGQVPIFYDQKNTGRPFIEGKTHAKYSSKYLDVSNSPLFPFGFGLSYTTFELANMKLDGKQMKPGGSVGVSVQVMNSGEYDGEEVVQLYIRDRVASVTRPVKQLKGFKKVQVKQGEQLEVKFTLTEEDLAFLRRDMSWGVEPGWFDVFVGANSRDTLQAEFELLAD</sequence>
<dbReference type="InterPro" id="IPR013783">
    <property type="entry name" value="Ig-like_fold"/>
</dbReference>
<evidence type="ECO:0000256" key="4">
    <source>
        <dbReference type="ARBA" id="ARBA00022729"/>
    </source>
</evidence>
<dbReference type="FunFam" id="3.20.20.300:FF:000005">
    <property type="entry name" value="Periplasmic beta-glucosidase"/>
    <property type="match status" value="1"/>
</dbReference>
<gene>
    <name evidence="10" type="ORF">JIN82_08625</name>
</gene>
<keyword evidence="11" id="KW-1185">Reference proteome</keyword>
<dbReference type="AlphaFoldDB" id="A0A8J7MCL6"/>
<evidence type="ECO:0000256" key="5">
    <source>
        <dbReference type="ARBA" id="ARBA00022801"/>
    </source>
</evidence>
<dbReference type="FunFam" id="2.60.40.10:FF:000495">
    <property type="entry name" value="Periplasmic beta-glucosidase"/>
    <property type="match status" value="1"/>
</dbReference>
<dbReference type="Gene3D" id="3.20.20.300">
    <property type="entry name" value="Glycoside hydrolase, family 3, N-terminal domain"/>
    <property type="match status" value="1"/>
</dbReference>
<organism evidence="10 11">
    <name type="scientific">Persicirhabdus sediminis</name>
    <dbReference type="NCBI Taxonomy" id="454144"/>
    <lineage>
        <taxon>Bacteria</taxon>
        <taxon>Pseudomonadati</taxon>
        <taxon>Verrucomicrobiota</taxon>
        <taxon>Verrucomicrobiia</taxon>
        <taxon>Verrucomicrobiales</taxon>
        <taxon>Verrucomicrobiaceae</taxon>
        <taxon>Persicirhabdus</taxon>
    </lineage>
</organism>